<evidence type="ECO:0000313" key="1">
    <source>
        <dbReference type="EMBL" id="EFV00795.1"/>
    </source>
</evidence>
<dbReference type="AlphaFoldDB" id="E6MJB8"/>
<evidence type="ECO:0000313" key="2">
    <source>
        <dbReference type="Proteomes" id="UP000004754"/>
    </source>
</evidence>
<dbReference type="Proteomes" id="UP000004754">
    <property type="component" value="Unassembled WGS sequence"/>
</dbReference>
<dbReference type="STRING" id="887929.HMP0721_2103"/>
<sequence length="54" mass="6399">MKNGFAAVHLELTGEWSEKNFPLRPEMVNEKSRRNVWRIVRCVDTNGERSYYLA</sequence>
<protein>
    <submittedName>
        <fullName evidence="1">Uncharacterized protein</fullName>
    </submittedName>
</protein>
<comment type="caution">
    <text evidence="1">The sequence shown here is derived from an EMBL/GenBank/DDBJ whole genome shotgun (WGS) entry which is preliminary data.</text>
</comment>
<accession>E6MJB8</accession>
<dbReference type="HOGENOM" id="CLU_3046975_0_0_9"/>
<dbReference type="EMBL" id="AEQN01000027">
    <property type="protein sequence ID" value="EFV00795.1"/>
    <property type="molecule type" value="Genomic_DNA"/>
</dbReference>
<name>E6MJB8_9FIRM</name>
<organism evidence="1 2">
    <name type="scientific">Pseudoramibacter alactolyticus ATCC 23263</name>
    <dbReference type="NCBI Taxonomy" id="887929"/>
    <lineage>
        <taxon>Bacteria</taxon>
        <taxon>Bacillati</taxon>
        <taxon>Bacillota</taxon>
        <taxon>Clostridia</taxon>
        <taxon>Eubacteriales</taxon>
        <taxon>Eubacteriaceae</taxon>
        <taxon>Pseudoramibacter</taxon>
    </lineage>
</organism>
<reference evidence="1 2" key="1">
    <citation type="submission" date="2010-12" db="EMBL/GenBank/DDBJ databases">
        <authorList>
            <person name="Muzny D."/>
            <person name="Qin X."/>
            <person name="Deng J."/>
            <person name="Jiang H."/>
            <person name="Liu Y."/>
            <person name="Qu J."/>
            <person name="Song X.-Z."/>
            <person name="Zhang L."/>
            <person name="Thornton R."/>
            <person name="Coyle M."/>
            <person name="Francisco L."/>
            <person name="Jackson L."/>
            <person name="Javaid M."/>
            <person name="Korchina V."/>
            <person name="Kovar C."/>
            <person name="Mata R."/>
            <person name="Mathew T."/>
            <person name="Ngo R."/>
            <person name="Nguyen L."/>
            <person name="Nguyen N."/>
            <person name="Okwuonu G."/>
            <person name="Ongeri F."/>
            <person name="Pham C."/>
            <person name="Simmons D."/>
            <person name="Wilczek-Boney K."/>
            <person name="Hale W."/>
            <person name="Jakkamsetti A."/>
            <person name="Pham P."/>
            <person name="Ruth R."/>
            <person name="San Lucas F."/>
            <person name="Warren J."/>
            <person name="Zhang J."/>
            <person name="Zhao Z."/>
            <person name="Zhou C."/>
            <person name="Zhu D."/>
            <person name="Lee S."/>
            <person name="Bess C."/>
            <person name="Blankenburg K."/>
            <person name="Forbes L."/>
            <person name="Fu Q."/>
            <person name="Gubbala S."/>
            <person name="Hirani K."/>
            <person name="Jayaseelan J.C."/>
            <person name="Lara F."/>
            <person name="Munidasa M."/>
            <person name="Palculict T."/>
            <person name="Patil S."/>
            <person name="Pu L.-L."/>
            <person name="Saada N."/>
            <person name="Tang L."/>
            <person name="Weissenberger G."/>
            <person name="Zhu Y."/>
            <person name="Hemphill L."/>
            <person name="Shang Y."/>
            <person name="Youmans B."/>
            <person name="Ayvaz T."/>
            <person name="Ross M."/>
            <person name="Santibanez J."/>
            <person name="Aqrawi P."/>
            <person name="Gross S."/>
            <person name="Joshi V."/>
            <person name="Fowler G."/>
            <person name="Nazareth L."/>
            <person name="Reid J."/>
            <person name="Worley K."/>
            <person name="Petrosino J."/>
            <person name="Highlander S."/>
            <person name="Gibbs R."/>
        </authorList>
    </citation>
    <scope>NUCLEOTIDE SEQUENCE [LARGE SCALE GENOMIC DNA]</scope>
    <source>
        <strain evidence="1 2">ATCC 23263</strain>
    </source>
</reference>
<keyword evidence="2" id="KW-1185">Reference proteome</keyword>
<gene>
    <name evidence="1" type="ORF">HMP0721_2103</name>
</gene>
<proteinExistence type="predicted"/>